<keyword evidence="2" id="KW-0378">Hydrolase</keyword>
<keyword evidence="4" id="KW-1185">Reference proteome</keyword>
<proteinExistence type="inferred from homology"/>
<reference evidence="3" key="1">
    <citation type="journal article" date="2020" name="Stud. Mycol.">
        <title>101 Dothideomycetes genomes: a test case for predicting lifestyles and emergence of pathogens.</title>
        <authorList>
            <person name="Haridas S."/>
            <person name="Albert R."/>
            <person name="Binder M."/>
            <person name="Bloem J."/>
            <person name="Labutti K."/>
            <person name="Salamov A."/>
            <person name="Andreopoulos B."/>
            <person name="Baker S."/>
            <person name="Barry K."/>
            <person name="Bills G."/>
            <person name="Bluhm B."/>
            <person name="Cannon C."/>
            <person name="Castanera R."/>
            <person name="Culley D."/>
            <person name="Daum C."/>
            <person name="Ezra D."/>
            <person name="Gonzalez J."/>
            <person name="Henrissat B."/>
            <person name="Kuo A."/>
            <person name="Liang C."/>
            <person name="Lipzen A."/>
            <person name="Lutzoni F."/>
            <person name="Magnuson J."/>
            <person name="Mondo S."/>
            <person name="Nolan M."/>
            <person name="Ohm R."/>
            <person name="Pangilinan J."/>
            <person name="Park H.-J."/>
            <person name="Ramirez L."/>
            <person name="Alfaro M."/>
            <person name="Sun H."/>
            <person name="Tritt A."/>
            <person name="Yoshinaga Y."/>
            <person name="Zwiers L.-H."/>
            <person name="Turgeon B."/>
            <person name="Goodwin S."/>
            <person name="Spatafora J."/>
            <person name="Crous P."/>
            <person name="Grigoriev I."/>
        </authorList>
    </citation>
    <scope>NUCLEOTIDE SEQUENCE</scope>
    <source>
        <strain evidence="3">CBS 113979</strain>
    </source>
</reference>
<evidence type="ECO:0000256" key="1">
    <source>
        <dbReference type="ARBA" id="ARBA00008106"/>
    </source>
</evidence>
<dbReference type="PANTHER" id="PTHR43316:SF3">
    <property type="entry name" value="HALOACID DEHALOGENASE, TYPE II (AFU_ORTHOLOGUE AFUA_2G07750)-RELATED"/>
    <property type="match status" value="1"/>
</dbReference>
<comment type="similarity">
    <text evidence="1">Belongs to the HAD-like hydrolase superfamily. S-2-haloalkanoic acid dehalogenase family.</text>
</comment>
<dbReference type="InterPro" id="IPR006439">
    <property type="entry name" value="HAD-SF_hydro_IA"/>
</dbReference>
<dbReference type="InterPro" id="IPR023214">
    <property type="entry name" value="HAD_sf"/>
</dbReference>
<evidence type="ECO:0000313" key="3">
    <source>
        <dbReference type="EMBL" id="KAF1984357.1"/>
    </source>
</evidence>
<dbReference type="SFLD" id="SFLDG01129">
    <property type="entry name" value="C1.5:_HAD__Beta-PGM__Phosphata"/>
    <property type="match status" value="1"/>
</dbReference>
<dbReference type="EMBL" id="ML977168">
    <property type="protein sequence ID" value="KAF1984357.1"/>
    <property type="molecule type" value="Genomic_DNA"/>
</dbReference>
<dbReference type="OrthoDB" id="40579at2759"/>
<dbReference type="GO" id="GO:0019120">
    <property type="term" value="F:hydrolase activity, acting on acid halide bonds, in C-halide compounds"/>
    <property type="evidence" value="ECO:0007669"/>
    <property type="project" value="InterPro"/>
</dbReference>
<dbReference type="InterPro" id="IPR051540">
    <property type="entry name" value="S-2-haloacid_dehalogenase"/>
</dbReference>
<dbReference type="NCBIfam" id="TIGR01428">
    <property type="entry name" value="HAD_type_II"/>
    <property type="match status" value="1"/>
</dbReference>
<dbReference type="AlphaFoldDB" id="A0A6G1GU90"/>
<dbReference type="Proteomes" id="UP000800041">
    <property type="component" value="Unassembled WGS sequence"/>
</dbReference>
<dbReference type="InterPro" id="IPR023198">
    <property type="entry name" value="PGP-like_dom2"/>
</dbReference>
<organism evidence="3 4">
    <name type="scientific">Aulographum hederae CBS 113979</name>
    <dbReference type="NCBI Taxonomy" id="1176131"/>
    <lineage>
        <taxon>Eukaryota</taxon>
        <taxon>Fungi</taxon>
        <taxon>Dikarya</taxon>
        <taxon>Ascomycota</taxon>
        <taxon>Pezizomycotina</taxon>
        <taxon>Dothideomycetes</taxon>
        <taxon>Pleosporomycetidae</taxon>
        <taxon>Aulographales</taxon>
        <taxon>Aulographaceae</taxon>
    </lineage>
</organism>
<name>A0A6G1GU90_9PEZI</name>
<accession>A0A6G1GU90</accession>
<dbReference type="PANTHER" id="PTHR43316">
    <property type="entry name" value="HYDROLASE, HALOACID DELAHOGENASE-RELATED"/>
    <property type="match status" value="1"/>
</dbReference>
<dbReference type="SFLD" id="SFLDS00003">
    <property type="entry name" value="Haloacid_Dehalogenase"/>
    <property type="match status" value="1"/>
</dbReference>
<dbReference type="SUPFAM" id="SSF56784">
    <property type="entry name" value="HAD-like"/>
    <property type="match status" value="1"/>
</dbReference>
<dbReference type="NCBIfam" id="TIGR01493">
    <property type="entry name" value="HAD-SF-IA-v2"/>
    <property type="match status" value="1"/>
</dbReference>
<evidence type="ECO:0000256" key="2">
    <source>
        <dbReference type="ARBA" id="ARBA00022801"/>
    </source>
</evidence>
<dbReference type="InterPro" id="IPR036412">
    <property type="entry name" value="HAD-like_sf"/>
</dbReference>
<evidence type="ECO:0000313" key="4">
    <source>
        <dbReference type="Proteomes" id="UP000800041"/>
    </source>
</evidence>
<protein>
    <submittedName>
        <fullName evidence="3">Haloacid dehalogenase</fullName>
    </submittedName>
</protein>
<dbReference type="Gene3D" id="3.40.50.1000">
    <property type="entry name" value="HAD superfamily/HAD-like"/>
    <property type="match status" value="1"/>
</dbReference>
<dbReference type="PRINTS" id="PR00413">
    <property type="entry name" value="HADHALOGNASE"/>
</dbReference>
<sequence length="264" mass="29663">MDASVRALLFDVFGTCVDWRTTVTHALHDSCQKCLSSPNHTLSPDLQSQCQKMTLEDWGRFAQEWRNTYKAFTRSYGGKKDIPFKNIDEHHFDSLNDLISKHGIQGLWSEEEIRTLSLIWHKLTPWKDSVAGMAALNTRFETATLSNGNVSLLEDLRSSSGIEFKSLFSGEMFGAYKPHPSVYLGAAAKLGLLPSECAMAACHLNDLQAAHQLGFRAVYVERSREEDWNEAEVEEARKAGWVDVWVTVEEDGFLAAAEKMGIET</sequence>
<dbReference type="GO" id="GO:0016791">
    <property type="term" value="F:phosphatase activity"/>
    <property type="evidence" value="ECO:0007669"/>
    <property type="project" value="UniProtKB-ARBA"/>
</dbReference>
<dbReference type="InterPro" id="IPR006328">
    <property type="entry name" value="2-HAD"/>
</dbReference>
<gene>
    <name evidence="3" type="ORF">K402DRAFT_395715</name>
</gene>
<dbReference type="Gene3D" id="1.10.150.240">
    <property type="entry name" value="Putative phosphatase, domain 2"/>
    <property type="match status" value="1"/>
</dbReference>
<dbReference type="Pfam" id="PF00702">
    <property type="entry name" value="Hydrolase"/>
    <property type="match status" value="1"/>
</dbReference>